<feature type="compositionally biased region" description="Polar residues" evidence="1">
    <location>
        <begin position="1"/>
        <end position="12"/>
    </location>
</feature>
<accession>A0A7S3QLV5</accession>
<feature type="compositionally biased region" description="Low complexity" evidence="1">
    <location>
        <begin position="29"/>
        <end position="59"/>
    </location>
</feature>
<evidence type="ECO:0000256" key="1">
    <source>
        <dbReference type="SAM" id="MobiDB-lite"/>
    </source>
</evidence>
<gene>
    <name evidence="2" type="ORF">DTER00134_LOCUS1907</name>
</gene>
<protein>
    <submittedName>
        <fullName evidence="2">Uncharacterized protein</fullName>
    </submittedName>
</protein>
<name>A0A7S3QLV5_DUNTE</name>
<dbReference type="AlphaFoldDB" id="A0A7S3QLV5"/>
<feature type="compositionally biased region" description="Polar residues" evidence="1">
    <location>
        <begin position="144"/>
        <end position="156"/>
    </location>
</feature>
<reference evidence="2" key="1">
    <citation type="submission" date="2021-01" db="EMBL/GenBank/DDBJ databases">
        <authorList>
            <person name="Corre E."/>
            <person name="Pelletier E."/>
            <person name="Niang G."/>
            <person name="Scheremetjew M."/>
            <person name="Finn R."/>
            <person name="Kale V."/>
            <person name="Holt S."/>
            <person name="Cochrane G."/>
            <person name="Meng A."/>
            <person name="Brown T."/>
            <person name="Cohen L."/>
        </authorList>
    </citation>
    <scope>NUCLEOTIDE SEQUENCE</scope>
    <source>
        <strain evidence="2">CCMP1320</strain>
    </source>
</reference>
<feature type="region of interest" description="Disordered" evidence="1">
    <location>
        <begin position="314"/>
        <end position="364"/>
    </location>
</feature>
<feature type="region of interest" description="Disordered" evidence="1">
    <location>
        <begin position="1"/>
        <end position="167"/>
    </location>
</feature>
<proteinExistence type="predicted"/>
<organism evidence="2">
    <name type="scientific">Dunaliella tertiolecta</name>
    <name type="common">Green alga</name>
    <dbReference type="NCBI Taxonomy" id="3047"/>
    <lineage>
        <taxon>Eukaryota</taxon>
        <taxon>Viridiplantae</taxon>
        <taxon>Chlorophyta</taxon>
        <taxon>core chlorophytes</taxon>
        <taxon>Chlorophyceae</taxon>
        <taxon>CS clade</taxon>
        <taxon>Chlamydomonadales</taxon>
        <taxon>Dunaliellaceae</taxon>
        <taxon>Dunaliella</taxon>
    </lineage>
</organism>
<dbReference type="EMBL" id="HBIP01004069">
    <property type="protein sequence ID" value="CAE0486868.1"/>
    <property type="molecule type" value="Transcribed_RNA"/>
</dbReference>
<evidence type="ECO:0000313" key="2">
    <source>
        <dbReference type="EMBL" id="CAE0486868.1"/>
    </source>
</evidence>
<sequence>MSSNQATGSNYWSGEGGAVDAEGSQATGAQQPSSSRPTSAASASRTLLWSASARRPPSAAHDRQSTAAPVGSHPPSASRPGSARVRPGSASDGSAHVRPGSGSNGGARPGSASRVRPASADEGGSRPDSALGGGGLGGGRGRRNANSIPGSSTGAQAQDPVEGLSQPTWLREEVEHKKAEAAARLAQQRAQQAALSDAIRALRQGVGGEAQGQTMAELRSNLTLRAAVEAGPGAADAVRAALASFRSSQDHLAFGSTGGLVSSALRDHALGLAATPYGARAAAVASQDNSLRNSMARLERLTASTKAALALRQQQSTVEGFDEAEQGNGAASDEGSNAEMSDDGMSGGAGTGRSEGSSASAPGSKYLELIRARAQARAAIAEESEHGEESN</sequence>